<feature type="repeat" description="WD" evidence="3">
    <location>
        <begin position="284"/>
        <end position="318"/>
    </location>
</feature>
<evidence type="ECO:0000256" key="3">
    <source>
        <dbReference type="PROSITE-ProRule" id="PRU00221"/>
    </source>
</evidence>
<reference evidence="5" key="1">
    <citation type="journal article" date="2020" name="Front. Microbiol.">
        <title>Phenotypic and Genetic Characterization of the Cheese Ripening Yeast Geotrichum candidum.</title>
        <authorList>
            <person name="Perkins V."/>
            <person name="Vignola S."/>
            <person name="Lessard M.H."/>
            <person name="Plante P.L."/>
            <person name="Corbeil J."/>
            <person name="Dugat-Bony E."/>
            <person name="Frenette M."/>
            <person name="Labrie S."/>
        </authorList>
    </citation>
    <scope>NUCLEOTIDE SEQUENCE</scope>
    <source>
        <strain evidence="5">LMA-70</strain>
    </source>
</reference>
<keyword evidence="2" id="KW-0677">Repeat</keyword>
<evidence type="ECO:0000313" key="6">
    <source>
        <dbReference type="Proteomes" id="UP000750522"/>
    </source>
</evidence>
<feature type="compositionally biased region" description="Acidic residues" evidence="4">
    <location>
        <begin position="58"/>
        <end position="74"/>
    </location>
</feature>
<evidence type="ECO:0000256" key="4">
    <source>
        <dbReference type="SAM" id="MobiDB-lite"/>
    </source>
</evidence>
<feature type="repeat" description="WD" evidence="3">
    <location>
        <begin position="237"/>
        <end position="269"/>
    </location>
</feature>
<gene>
    <name evidence="5" type="ORF">DV451_004672</name>
</gene>
<feature type="region of interest" description="Disordered" evidence="4">
    <location>
        <begin position="532"/>
        <end position="568"/>
    </location>
</feature>
<evidence type="ECO:0000256" key="1">
    <source>
        <dbReference type="ARBA" id="ARBA00022574"/>
    </source>
</evidence>
<dbReference type="AlphaFoldDB" id="A0A9P5KSE2"/>
<dbReference type="Pfam" id="PF00400">
    <property type="entry name" value="WD40"/>
    <property type="match status" value="3"/>
</dbReference>
<dbReference type="PANTHER" id="PTHR16017:SF0">
    <property type="entry name" value="WD REPEAT-CONTAINING PROTEIN 70"/>
    <property type="match status" value="1"/>
</dbReference>
<evidence type="ECO:0000256" key="2">
    <source>
        <dbReference type="ARBA" id="ARBA00022737"/>
    </source>
</evidence>
<name>A0A9P5KSE2_GEOCN</name>
<dbReference type="SUPFAM" id="SSF50978">
    <property type="entry name" value="WD40 repeat-like"/>
    <property type="match status" value="1"/>
</dbReference>
<accession>A0A9P5KSE2</accession>
<dbReference type="InterPro" id="IPR015943">
    <property type="entry name" value="WD40/YVTN_repeat-like_dom_sf"/>
</dbReference>
<dbReference type="GO" id="GO:0005634">
    <property type="term" value="C:nucleus"/>
    <property type="evidence" value="ECO:0007669"/>
    <property type="project" value="TreeGrafter"/>
</dbReference>
<dbReference type="PANTHER" id="PTHR16017">
    <property type="entry name" value="GASTRULATION DEFECTIVE PROTEIN 1-RELATED"/>
    <property type="match status" value="1"/>
</dbReference>
<dbReference type="Proteomes" id="UP000750522">
    <property type="component" value="Unassembled WGS sequence"/>
</dbReference>
<evidence type="ECO:0008006" key="7">
    <source>
        <dbReference type="Google" id="ProtNLM"/>
    </source>
</evidence>
<feature type="compositionally biased region" description="Acidic residues" evidence="4">
    <location>
        <begin position="550"/>
        <end position="559"/>
    </location>
</feature>
<evidence type="ECO:0000313" key="5">
    <source>
        <dbReference type="EMBL" id="KAF5095438.1"/>
    </source>
</evidence>
<dbReference type="PROSITE" id="PS50082">
    <property type="entry name" value="WD_REPEATS_2"/>
    <property type="match status" value="4"/>
</dbReference>
<sequence length="568" mass="62804">MSDIEEQRLRAFMPSAFGKTEESADQARHRRYDQAMRSEYKKQQEEKQEKVASKADESDGDSDSEDEYSDDEDQLPISHELVLSGHTKSISAITLDSSGSRLVAASYDTFLNYWDFNGMDPLARAPFRHVEPLETHQLRTAEFAPHDDNAILVVPRFTRPKLYSREGVELAEFASGDMYLVDMNNTKGHIAELTHGAWSPADRNAFATAAIDSTVRIWDVNNTRKQKSVIVVRSGGARGNKTRVSTLGYTHLGESLLAGTTDGSIGMWNTKGPFLRPAQFVEQAHGKGAAITSIVASPDGVTLGTRAGDGTVKLWDTRQFKTPVMNRGDIFVDFEDSNLAFDPTGKYLLAGAAHGQLHILDKSDLSTLHSLHIPSADDQRTFVTTATWNPVLNQIFVGLSNGAIYGLFSPELSKKGCKTVVEKAPRRRHVDDDSARTVSISAIGLEEGISQREAEQEAKHRAARKRKDAASKDISTPNSDGMYPSPPAQENKVWGTPDQEHVRKNVPLSHLVHEDPREALLKYAKRAKQDHRFKSELLAANSPAPTTSIESDDEGEEDGQPERKRAKN</sequence>
<feature type="compositionally biased region" description="Basic and acidic residues" evidence="4">
    <location>
        <begin position="449"/>
        <end position="460"/>
    </location>
</feature>
<organism evidence="5 6">
    <name type="scientific">Geotrichum candidum</name>
    <name type="common">Oospora lactis</name>
    <name type="synonym">Dipodascus geotrichum</name>
    <dbReference type="NCBI Taxonomy" id="1173061"/>
    <lineage>
        <taxon>Eukaryota</taxon>
        <taxon>Fungi</taxon>
        <taxon>Dikarya</taxon>
        <taxon>Ascomycota</taxon>
        <taxon>Saccharomycotina</taxon>
        <taxon>Dipodascomycetes</taxon>
        <taxon>Dipodascales</taxon>
        <taxon>Dipodascaceae</taxon>
        <taxon>Geotrichum</taxon>
    </lineage>
</organism>
<feature type="repeat" description="WD" evidence="3">
    <location>
        <begin position="83"/>
        <end position="124"/>
    </location>
</feature>
<feature type="region of interest" description="Disordered" evidence="4">
    <location>
        <begin position="1"/>
        <end position="74"/>
    </location>
</feature>
<feature type="compositionally biased region" description="Basic and acidic residues" evidence="4">
    <location>
        <begin position="19"/>
        <end position="57"/>
    </location>
</feature>
<dbReference type="InterPro" id="IPR051858">
    <property type="entry name" value="WD_repeat_GAD-1"/>
</dbReference>
<dbReference type="GO" id="GO:0035861">
    <property type="term" value="C:site of double-strand break"/>
    <property type="evidence" value="ECO:0007669"/>
    <property type="project" value="TreeGrafter"/>
</dbReference>
<comment type="caution">
    <text evidence="5">The sequence shown here is derived from an EMBL/GenBank/DDBJ whole genome shotgun (WGS) entry which is preliminary data.</text>
</comment>
<dbReference type="SMART" id="SM00320">
    <property type="entry name" value="WD40"/>
    <property type="match status" value="5"/>
</dbReference>
<reference evidence="5" key="2">
    <citation type="submission" date="2020-01" db="EMBL/GenBank/DDBJ databases">
        <authorList>
            <person name="Perkins V."/>
            <person name="Lessard M.-H."/>
            <person name="Dugat-Bony E."/>
            <person name="Frenette M."/>
            <person name="Labrie S."/>
        </authorList>
    </citation>
    <scope>NUCLEOTIDE SEQUENCE</scope>
    <source>
        <strain evidence="5">LMA-70</strain>
    </source>
</reference>
<feature type="repeat" description="WD" evidence="3">
    <location>
        <begin position="186"/>
        <end position="228"/>
    </location>
</feature>
<dbReference type="Gene3D" id="2.130.10.10">
    <property type="entry name" value="YVTN repeat-like/Quinoprotein amine dehydrogenase"/>
    <property type="match status" value="2"/>
</dbReference>
<proteinExistence type="predicted"/>
<keyword evidence="1 3" id="KW-0853">WD repeat</keyword>
<feature type="region of interest" description="Disordered" evidence="4">
    <location>
        <begin position="448"/>
        <end position="496"/>
    </location>
</feature>
<dbReference type="InterPro" id="IPR001680">
    <property type="entry name" value="WD40_rpt"/>
</dbReference>
<dbReference type="EMBL" id="QQZK01000147">
    <property type="protein sequence ID" value="KAF5095438.1"/>
    <property type="molecule type" value="Genomic_DNA"/>
</dbReference>
<protein>
    <recommendedName>
        <fullName evidence="7">WD40 repeat-like protein</fullName>
    </recommendedName>
</protein>
<dbReference type="PROSITE" id="PS50294">
    <property type="entry name" value="WD_REPEATS_REGION"/>
    <property type="match status" value="3"/>
</dbReference>
<dbReference type="InterPro" id="IPR036322">
    <property type="entry name" value="WD40_repeat_dom_sf"/>
</dbReference>